<dbReference type="AlphaFoldDB" id="A0A8H6R7Y6"/>
<dbReference type="EMBL" id="JABCIY010000265">
    <property type="protein sequence ID" value="KAF7186183.1"/>
    <property type="molecule type" value="Genomic_DNA"/>
</dbReference>
<dbReference type="Proteomes" id="UP000660729">
    <property type="component" value="Unassembled WGS sequence"/>
</dbReference>
<accession>A0A8H6R7Y6</accession>
<evidence type="ECO:0000313" key="2">
    <source>
        <dbReference type="Proteomes" id="UP000660729"/>
    </source>
</evidence>
<keyword evidence="2" id="KW-1185">Reference proteome</keyword>
<evidence type="ECO:0008006" key="3">
    <source>
        <dbReference type="Google" id="ProtNLM"/>
    </source>
</evidence>
<evidence type="ECO:0000313" key="1">
    <source>
        <dbReference type="EMBL" id="KAF7186183.1"/>
    </source>
</evidence>
<protein>
    <recommendedName>
        <fullName evidence="3">F-box domain-containing protein</fullName>
    </recommendedName>
</protein>
<name>A0A8H6R7Y6_9PEZI</name>
<gene>
    <name evidence="1" type="ORF">HII31_12520</name>
</gene>
<reference evidence="1" key="1">
    <citation type="submission" date="2020-04" db="EMBL/GenBank/DDBJ databases">
        <title>Draft genome resource of the tomato pathogen Pseudocercospora fuligena.</title>
        <authorList>
            <person name="Zaccaron A."/>
        </authorList>
    </citation>
    <scope>NUCLEOTIDE SEQUENCE</scope>
    <source>
        <strain evidence="1">PF001</strain>
    </source>
</reference>
<organism evidence="1 2">
    <name type="scientific">Pseudocercospora fuligena</name>
    <dbReference type="NCBI Taxonomy" id="685502"/>
    <lineage>
        <taxon>Eukaryota</taxon>
        <taxon>Fungi</taxon>
        <taxon>Dikarya</taxon>
        <taxon>Ascomycota</taxon>
        <taxon>Pezizomycotina</taxon>
        <taxon>Dothideomycetes</taxon>
        <taxon>Dothideomycetidae</taxon>
        <taxon>Mycosphaerellales</taxon>
        <taxon>Mycosphaerellaceae</taxon>
        <taxon>Pseudocercospora</taxon>
    </lineage>
</organism>
<proteinExistence type="predicted"/>
<sequence>MAAAQNGDQSPQDAAAKVFCIAELAEMILHGVDDAPTLVRARRVNKIFKEVIDRDMQLSKQKYWLACDAAASPVRWYEDKNCPSPYPQARPEEIELNPWAVKGCIPKLSLQYKDALFEDHQHLFLASVVMAVDAQIFDGEEEWWHEMQILRVKEQKRDLRLIVAIMDTNSPLTPHGLFKAMHTGDAFIMHLDELGEAQGTLKGLIKLVFSRRLIAKMYMKTLAETATDGEVP</sequence>
<comment type="caution">
    <text evidence="1">The sequence shown here is derived from an EMBL/GenBank/DDBJ whole genome shotgun (WGS) entry which is preliminary data.</text>
</comment>